<dbReference type="PANTHER" id="PTHR30250:SF26">
    <property type="entry name" value="PSMA PROTEIN"/>
    <property type="match status" value="1"/>
</dbReference>
<dbReference type="GO" id="GO:0005886">
    <property type="term" value="C:plasma membrane"/>
    <property type="evidence" value="ECO:0007669"/>
    <property type="project" value="UniProtKB-SubCell"/>
</dbReference>
<feature type="transmembrane region" description="Helical" evidence="6">
    <location>
        <begin position="267"/>
        <end position="289"/>
    </location>
</feature>
<reference evidence="7 8" key="1">
    <citation type="journal article" date="2018" name="PLoS ONE">
        <title>Phenotypic characterization and whole genome analysis of extended-spectrum beta-lactamase-producing bacteria isolated from dogs in Germany.</title>
        <authorList>
            <person name="Boehmer T."/>
            <person name="Vogler A.J."/>
            <person name="Thomas A."/>
            <person name="Sauer S."/>
            <person name="Hergenroether M."/>
            <person name="Straubinger R.K."/>
            <person name="Birdsell D."/>
            <person name="Keim P."/>
            <person name="Sahl J.W."/>
            <person name="Williamson C.H."/>
            <person name="Riehm J.M."/>
        </authorList>
    </citation>
    <scope>NUCLEOTIDE SEQUENCE [LARGE SCALE GENOMIC DNA]</scope>
    <source>
        <strain evidence="7 8">AFG_SD03_1510_Ahy_093</strain>
    </source>
</reference>
<feature type="transmembrane region" description="Helical" evidence="6">
    <location>
        <begin position="381"/>
        <end position="400"/>
    </location>
</feature>
<dbReference type="InterPro" id="IPR050833">
    <property type="entry name" value="Poly_Biosynth_Transport"/>
</dbReference>
<feature type="transmembrane region" description="Helical" evidence="6">
    <location>
        <begin position="187"/>
        <end position="206"/>
    </location>
</feature>
<dbReference type="AlphaFoldDB" id="A0ABD7GAS7"/>
<evidence type="ECO:0000256" key="1">
    <source>
        <dbReference type="ARBA" id="ARBA00004651"/>
    </source>
</evidence>
<feature type="transmembrane region" description="Helical" evidence="6">
    <location>
        <begin position="446"/>
        <end position="463"/>
    </location>
</feature>
<evidence type="ECO:0000256" key="2">
    <source>
        <dbReference type="ARBA" id="ARBA00022475"/>
    </source>
</evidence>
<keyword evidence="3 6" id="KW-0812">Transmembrane</keyword>
<reference evidence="8" key="2">
    <citation type="submission" date="2018-02" db="EMBL/GenBank/DDBJ databases">
        <title>Phenotypic characterization and whole genome analysis of multidrug-resistant, extended-spectrum beta-lactamase-producing bacteria isolated from dogs in Germany.</title>
        <authorList>
            <person name="Williamson C."/>
        </authorList>
    </citation>
    <scope>NUCLEOTIDE SEQUENCE [LARGE SCALE GENOMIC DNA]</scope>
    <source>
        <strain evidence="8">AFG_SD03_1510_Ahy_093</strain>
    </source>
</reference>
<evidence type="ECO:0000313" key="7">
    <source>
        <dbReference type="EMBL" id="RCF51151.1"/>
    </source>
</evidence>
<keyword evidence="5 6" id="KW-0472">Membrane</keyword>
<proteinExistence type="predicted"/>
<keyword evidence="2" id="KW-1003">Cell membrane</keyword>
<sequence>MKSSPSLKVNILANYASQLYSAGIGIVILPLYIKYMGAESYGLVGFFTMLQAWFALLDLGLTPTIARETARYYGGSMSALHYRQLFRALSTIFVGTAVIGGTALWLLAEPIAYKWLQVETLSMNMVVVAVQIMAASVALRWLGGLYRGVITGSERLVWLSGFNAIIATLRFPAVFITMWRYGFTPTVFFWHQLAVAIIEVLGLYLISNKLKPAVAKTELIGWSIQPVKPVLKFALTIAFTSSVWVLVTQTDKLILSGILPLAEYGFFTLAVLVASGIMILSAPVSSVIMPRMTRLHTEGKHDEMIQVYRNATQLVSVVAGSASLTIAFFAEPLLYAWTGDKEIASNAAPILTLYALGNGVLAVSAFPYYLQYALGNLRYHLIGNLVIVITLIPTIIWAASEHGGVGAGWAWLSINSLYLILWVGYVHHKLQPGVHVGWLSKDILGIYAPVILLLFLANAYMSYQTRQEALFSVVVLSFFAISVATVSSSVARKVLNKKLFSGKCKL</sequence>
<dbReference type="Proteomes" id="UP000253075">
    <property type="component" value="Unassembled WGS sequence"/>
</dbReference>
<keyword evidence="4 6" id="KW-1133">Transmembrane helix</keyword>
<dbReference type="PANTHER" id="PTHR30250">
    <property type="entry name" value="PST FAMILY PREDICTED COLANIC ACID TRANSPORTER"/>
    <property type="match status" value="1"/>
</dbReference>
<evidence type="ECO:0000256" key="4">
    <source>
        <dbReference type="ARBA" id="ARBA00022989"/>
    </source>
</evidence>
<feature type="transmembrane region" description="Helical" evidence="6">
    <location>
        <begin position="12"/>
        <end position="33"/>
    </location>
</feature>
<comment type="subcellular location">
    <subcellularLocation>
        <location evidence="1">Cell membrane</location>
        <topology evidence="1">Multi-pass membrane protein</topology>
    </subcellularLocation>
</comment>
<evidence type="ECO:0000256" key="5">
    <source>
        <dbReference type="ARBA" id="ARBA00023136"/>
    </source>
</evidence>
<feature type="transmembrane region" description="Helical" evidence="6">
    <location>
        <begin position="85"/>
        <end position="108"/>
    </location>
</feature>
<organism evidence="7 8">
    <name type="scientific">Aeromonas hydrophila</name>
    <dbReference type="NCBI Taxonomy" id="644"/>
    <lineage>
        <taxon>Bacteria</taxon>
        <taxon>Pseudomonadati</taxon>
        <taxon>Pseudomonadota</taxon>
        <taxon>Gammaproteobacteria</taxon>
        <taxon>Aeromonadales</taxon>
        <taxon>Aeromonadaceae</taxon>
        <taxon>Aeromonas</taxon>
    </lineage>
</organism>
<evidence type="ECO:0000256" key="3">
    <source>
        <dbReference type="ARBA" id="ARBA00022692"/>
    </source>
</evidence>
<feature type="transmembrane region" description="Helical" evidence="6">
    <location>
        <begin position="350"/>
        <end position="369"/>
    </location>
</feature>
<feature type="transmembrane region" description="Helical" evidence="6">
    <location>
        <begin position="469"/>
        <end position="491"/>
    </location>
</feature>
<comment type="caution">
    <text evidence="7">The sequence shown here is derived from an EMBL/GenBank/DDBJ whole genome shotgun (WGS) entry which is preliminary data.</text>
</comment>
<dbReference type="InterPro" id="IPR002797">
    <property type="entry name" value="Polysacc_synth"/>
</dbReference>
<feature type="transmembrane region" description="Helical" evidence="6">
    <location>
        <begin position="45"/>
        <end position="65"/>
    </location>
</feature>
<gene>
    <name evidence="7" type="ORF">C6C11_06910</name>
</gene>
<evidence type="ECO:0000313" key="8">
    <source>
        <dbReference type="Proteomes" id="UP000253075"/>
    </source>
</evidence>
<dbReference type="RefSeq" id="WP_103828752.1">
    <property type="nucleotide sequence ID" value="NZ_JAOWMC010000005.1"/>
</dbReference>
<feature type="transmembrane region" description="Helical" evidence="6">
    <location>
        <begin position="227"/>
        <end position="247"/>
    </location>
</feature>
<feature type="transmembrane region" description="Helical" evidence="6">
    <location>
        <begin position="120"/>
        <end position="143"/>
    </location>
</feature>
<dbReference type="Pfam" id="PF01943">
    <property type="entry name" value="Polysacc_synt"/>
    <property type="match status" value="1"/>
</dbReference>
<protein>
    <submittedName>
        <fullName evidence="7">Polysaccharide biosynthesis protein</fullName>
    </submittedName>
</protein>
<evidence type="ECO:0000256" key="6">
    <source>
        <dbReference type="SAM" id="Phobius"/>
    </source>
</evidence>
<name>A0ABD7GAS7_AERHY</name>
<feature type="transmembrane region" description="Helical" evidence="6">
    <location>
        <begin position="406"/>
        <end position="425"/>
    </location>
</feature>
<feature type="transmembrane region" description="Helical" evidence="6">
    <location>
        <begin position="310"/>
        <end position="330"/>
    </location>
</feature>
<feature type="transmembrane region" description="Helical" evidence="6">
    <location>
        <begin position="155"/>
        <end position="181"/>
    </location>
</feature>
<dbReference type="EMBL" id="PUTQ01000007">
    <property type="protein sequence ID" value="RCF51151.1"/>
    <property type="molecule type" value="Genomic_DNA"/>
</dbReference>
<accession>A0ABD7GAS7</accession>